<feature type="chain" id="PRO_5011746609" evidence="1">
    <location>
        <begin position="22"/>
        <end position="188"/>
    </location>
</feature>
<feature type="domain" description="FMN-binding" evidence="2">
    <location>
        <begin position="111"/>
        <end position="174"/>
    </location>
</feature>
<dbReference type="GO" id="GO:0010181">
    <property type="term" value="F:FMN binding"/>
    <property type="evidence" value="ECO:0007669"/>
    <property type="project" value="InterPro"/>
</dbReference>
<feature type="signal peptide" evidence="1">
    <location>
        <begin position="1"/>
        <end position="21"/>
    </location>
</feature>
<dbReference type="GO" id="GO:0016020">
    <property type="term" value="C:membrane"/>
    <property type="evidence" value="ECO:0007669"/>
    <property type="project" value="InterPro"/>
</dbReference>
<accession>A0A1G6QF65</accession>
<keyword evidence="1" id="KW-0732">Signal</keyword>
<reference evidence="3 4" key="1">
    <citation type="submission" date="2016-09" db="EMBL/GenBank/DDBJ databases">
        <authorList>
            <person name="Capua I."/>
            <person name="De Benedictis P."/>
            <person name="Joannis T."/>
            <person name="Lombin L.H."/>
            <person name="Cattoli G."/>
        </authorList>
    </citation>
    <scope>NUCLEOTIDE SEQUENCE [LARGE SCALE GENOMIC DNA]</scope>
    <source>
        <strain evidence="3 4">A7P-90m</strain>
    </source>
</reference>
<dbReference type="AlphaFoldDB" id="A0A1G6QF65"/>
<evidence type="ECO:0000256" key="1">
    <source>
        <dbReference type="SAM" id="SignalP"/>
    </source>
</evidence>
<proteinExistence type="predicted"/>
<protein>
    <submittedName>
        <fullName evidence="3">FMN-binding domain-containing protein</fullName>
    </submittedName>
</protein>
<evidence type="ECO:0000313" key="4">
    <source>
        <dbReference type="Proteomes" id="UP000199452"/>
    </source>
</evidence>
<gene>
    <name evidence="3" type="ORF">SAMN05216323_106034</name>
</gene>
<dbReference type="Pfam" id="PF04205">
    <property type="entry name" value="FMN_bind"/>
    <property type="match status" value="1"/>
</dbReference>
<dbReference type="Proteomes" id="UP000199452">
    <property type="component" value="Unassembled WGS sequence"/>
</dbReference>
<keyword evidence="4" id="KW-1185">Reference proteome</keyword>
<dbReference type="InterPro" id="IPR007329">
    <property type="entry name" value="FMN-bd"/>
</dbReference>
<dbReference type="EMBL" id="FMYP01000060">
    <property type="protein sequence ID" value="SDC90801.1"/>
    <property type="molecule type" value="Genomic_DNA"/>
</dbReference>
<evidence type="ECO:0000259" key="2">
    <source>
        <dbReference type="Pfam" id="PF04205"/>
    </source>
</evidence>
<dbReference type="OrthoDB" id="9778782at2"/>
<name>A0A1G6QF65_9BACT</name>
<evidence type="ECO:0000313" key="3">
    <source>
        <dbReference type="EMBL" id="SDC90801.1"/>
    </source>
</evidence>
<sequence length="188" mass="20908">MNLKKTILSLISAICFVSALAQTSIDYQPKALLKTLQKAGITDVSTVKELTLPELKNLQQTLNGKFFKIETNNVSQYKYIYVGRVNSCRAGGCSITHSVNNIGDSEYFDYYILFDKNKTVRVVTVFNYQATHGQEVTAKGWLKQFIGHNGSEPLKVDKNIDAISGATISVYAITSDIEMKTAILVKLR</sequence>
<organism evidence="3 4">
    <name type="scientific">Williamwhitmania taraxaci</name>
    <dbReference type="NCBI Taxonomy" id="1640674"/>
    <lineage>
        <taxon>Bacteria</taxon>
        <taxon>Pseudomonadati</taxon>
        <taxon>Bacteroidota</taxon>
        <taxon>Bacteroidia</taxon>
        <taxon>Bacteroidales</taxon>
        <taxon>Williamwhitmaniaceae</taxon>
        <taxon>Williamwhitmania</taxon>
    </lineage>
</organism>
<dbReference type="STRING" id="1640674.SAMN05216323_106034"/>